<evidence type="ECO:0000256" key="2">
    <source>
        <dbReference type="ARBA" id="ARBA00022676"/>
    </source>
</evidence>
<evidence type="ECO:0000256" key="1">
    <source>
        <dbReference type="ARBA" id="ARBA00006739"/>
    </source>
</evidence>
<gene>
    <name evidence="5" type="ORF">ACFS6J_26260</name>
</gene>
<keyword evidence="6" id="KW-1185">Reference proteome</keyword>
<evidence type="ECO:0000259" key="4">
    <source>
        <dbReference type="Pfam" id="PF00535"/>
    </source>
</evidence>
<reference evidence="6" key="1">
    <citation type="journal article" date="2019" name="Int. J. Syst. Evol. Microbiol.">
        <title>The Global Catalogue of Microorganisms (GCM) 10K type strain sequencing project: providing services to taxonomists for standard genome sequencing and annotation.</title>
        <authorList>
            <consortium name="The Broad Institute Genomics Platform"/>
            <consortium name="The Broad Institute Genome Sequencing Center for Infectious Disease"/>
            <person name="Wu L."/>
            <person name="Ma J."/>
        </authorList>
    </citation>
    <scope>NUCLEOTIDE SEQUENCE [LARGE SCALE GENOMIC DNA]</scope>
    <source>
        <strain evidence="6">KCTC 23098</strain>
    </source>
</reference>
<proteinExistence type="inferred from homology"/>
<dbReference type="RefSeq" id="WP_377613308.1">
    <property type="nucleotide sequence ID" value="NZ_JBHUPA010000029.1"/>
</dbReference>
<dbReference type="EMBL" id="JBHUPA010000029">
    <property type="protein sequence ID" value="MFD2965332.1"/>
    <property type="molecule type" value="Genomic_DNA"/>
</dbReference>
<protein>
    <submittedName>
        <fullName evidence="5">Glycosyltransferase family 2 protein</fullName>
        <ecNumber evidence="5">2.4.-.-</ecNumber>
    </submittedName>
</protein>
<keyword evidence="3 5" id="KW-0808">Transferase</keyword>
<dbReference type="Gene3D" id="3.90.550.10">
    <property type="entry name" value="Spore Coat Polysaccharide Biosynthesis Protein SpsA, Chain A"/>
    <property type="match status" value="1"/>
</dbReference>
<dbReference type="InterPro" id="IPR001173">
    <property type="entry name" value="Glyco_trans_2-like"/>
</dbReference>
<comment type="similarity">
    <text evidence="1">Belongs to the glycosyltransferase 2 family.</text>
</comment>
<evidence type="ECO:0000256" key="3">
    <source>
        <dbReference type="ARBA" id="ARBA00022679"/>
    </source>
</evidence>
<sequence length="292" mass="33969">MIGLVTVLYKSNGVLEDFIRSLSIQTFKDFHLYIIDNSSAETDYDHLHSLLSRYPITSFSIIKNSQNLGVAAANNQGIEQSLKAGHTHTLLLNNDIEILQETVLEEMYRCARRRLEVLIIPKILFHGTRKIWMAGGKMLVERGTTDHVGGWQLDGPEYNITKYFDYAPTCFMLIDNKLFEEIGLMDSRYFVYYDDTDFIFRAVKKGYKVYYLPSCEVFHKESTSTGGMASYFSIFYMTRNRLFFVRKNYKGYSFIRAFGLSLFDILRVARRDYDRKGWKTVGIAIFKGFLMK</sequence>
<dbReference type="SUPFAM" id="SSF53448">
    <property type="entry name" value="Nucleotide-diphospho-sugar transferases"/>
    <property type="match status" value="1"/>
</dbReference>
<evidence type="ECO:0000313" key="5">
    <source>
        <dbReference type="EMBL" id="MFD2965332.1"/>
    </source>
</evidence>
<dbReference type="CDD" id="cd04186">
    <property type="entry name" value="GT_2_like_c"/>
    <property type="match status" value="1"/>
</dbReference>
<dbReference type="Pfam" id="PF00535">
    <property type="entry name" value="Glycos_transf_2"/>
    <property type="match status" value="1"/>
</dbReference>
<dbReference type="GO" id="GO:0016757">
    <property type="term" value="F:glycosyltransferase activity"/>
    <property type="evidence" value="ECO:0007669"/>
    <property type="project" value="UniProtKB-KW"/>
</dbReference>
<comment type="caution">
    <text evidence="5">The sequence shown here is derived from an EMBL/GenBank/DDBJ whole genome shotgun (WGS) entry which is preliminary data.</text>
</comment>
<keyword evidence="2 5" id="KW-0328">Glycosyltransferase</keyword>
<feature type="domain" description="Glycosyltransferase 2-like" evidence="4">
    <location>
        <begin position="5"/>
        <end position="123"/>
    </location>
</feature>
<dbReference type="PANTHER" id="PTHR43179:SF12">
    <property type="entry name" value="GALACTOFURANOSYLTRANSFERASE GLFT2"/>
    <property type="match status" value="1"/>
</dbReference>
<accession>A0ABW6B7I7</accession>
<organism evidence="5 6">
    <name type="scientific">Olivibacter jilunii</name>
    <dbReference type="NCBI Taxonomy" id="985016"/>
    <lineage>
        <taxon>Bacteria</taxon>
        <taxon>Pseudomonadati</taxon>
        <taxon>Bacteroidota</taxon>
        <taxon>Sphingobacteriia</taxon>
        <taxon>Sphingobacteriales</taxon>
        <taxon>Sphingobacteriaceae</taxon>
        <taxon>Olivibacter</taxon>
    </lineage>
</organism>
<dbReference type="Proteomes" id="UP001597560">
    <property type="component" value="Unassembled WGS sequence"/>
</dbReference>
<dbReference type="InterPro" id="IPR029044">
    <property type="entry name" value="Nucleotide-diphossugar_trans"/>
</dbReference>
<evidence type="ECO:0000313" key="6">
    <source>
        <dbReference type="Proteomes" id="UP001597560"/>
    </source>
</evidence>
<dbReference type="EC" id="2.4.-.-" evidence="5"/>
<name>A0ABW6B7I7_9SPHI</name>
<dbReference type="PANTHER" id="PTHR43179">
    <property type="entry name" value="RHAMNOSYLTRANSFERASE WBBL"/>
    <property type="match status" value="1"/>
</dbReference>